<reference evidence="4" key="2">
    <citation type="submission" date="2025-08" db="UniProtKB">
        <authorList>
            <consortium name="RefSeq"/>
        </authorList>
    </citation>
    <scope>IDENTIFICATION</scope>
    <source>
        <tissue evidence="4">Leaf</tissue>
    </source>
</reference>
<evidence type="ECO:0000313" key="4">
    <source>
        <dbReference type="RefSeq" id="XP_010451477.1"/>
    </source>
</evidence>
<accession>A0ABM0V685</accession>
<dbReference type="PANTHER" id="PTHR10722">
    <property type="entry name" value="60S RIBOSOMAL PROTEIN L19"/>
    <property type="match status" value="1"/>
</dbReference>
<dbReference type="Gene3D" id="1.10.1200.240">
    <property type="match status" value="1"/>
</dbReference>
<feature type="coiled-coil region" evidence="1">
    <location>
        <begin position="26"/>
        <end position="53"/>
    </location>
</feature>
<dbReference type="GeneID" id="104733608"/>
<dbReference type="RefSeq" id="XP_010451477.1">
    <property type="nucleotide sequence ID" value="XM_010453175.2"/>
</dbReference>
<dbReference type="GO" id="GO:0005840">
    <property type="term" value="C:ribosome"/>
    <property type="evidence" value="ECO:0007669"/>
    <property type="project" value="UniProtKB-KW"/>
</dbReference>
<evidence type="ECO:0000313" key="3">
    <source>
        <dbReference type="Proteomes" id="UP000694864"/>
    </source>
</evidence>
<dbReference type="SUPFAM" id="SSF48140">
    <property type="entry name" value="Ribosomal protein L19 (L19e)"/>
    <property type="match status" value="1"/>
</dbReference>
<reference evidence="3" key="1">
    <citation type="journal article" date="2014" name="Nat. Commun.">
        <title>The emerging biofuel crop Camelina sativa retains a highly undifferentiated hexaploid genome structure.</title>
        <authorList>
            <person name="Kagale S."/>
            <person name="Koh C."/>
            <person name="Nixon J."/>
            <person name="Bollina V."/>
            <person name="Clarke W.E."/>
            <person name="Tuteja R."/>
            <person name="Spillane C."/>
            <person name="Robinson S.J."/>
            <person name="Links M.G."/>
            <person name="Clarke C."/>
            <person name="Higgins E.E."/>
            <person name="Huebert T."/>
            <person name="Sharpe A.G."/>
            <person name="Parkin I.A."/>
        </authorList>
    </citation>
    <scope>NUCLEOTIDE SEQUENCE [LARGE SCALE GENOMIC DNA]</scope>
    <source>
        <strain evidence="3">cv. DH55</strain>
    </source>
</reference>
<organism evidence="3 4">
    <name type="scientific">Camelina sativa</name>
    <name type="common">False flax</name>
    <name type="synonym">Myagrum sativum</name>
    <dbReference type="NCBI Taxonomy" id="90675"/>
    <lineage>
        <taxon>Eukaryota</taxon>
        <taxon>Viridiplantae</taxon>
        <taxon>Streptophyta</taxon>
        <taxon>Embryophyta</taxon>
        <taxon>Tracheophyta</taxon>
        <taxon>Spermatophyta</taxon>
        <taxon>Magnoliopsida</taxon>
        <taxon>eudicotyledons</taxon>
        <taxon>Gunneridae</taxon>
        <taxon>Pentapetalae</taxon>
        <taxon>rosids</taxon>
        <taxon>malvids</taxon>
        <taxon>Brassicales</taxon>
        <taxon>Brassicaceae</taxon>
        <taxon>Camelineae</taxon>
        <taxon>Camelina</taxon>
    </lineage>
</organism>
<dbReference type="InterPro" id="IPR057260">
    <property type="entry name" value="Ribosomal_L19e_C"/>
</dbReference>
<proteinExistence type="predicted"/>
<dbReference type="Pfam" id="PF25476">
    <property type="entry name" value="Ribosomal_L19e_C"/>
    <property type="match status" value="1"/>
</dbReference>
<dbReference type="Proteomes" id="UP000694864">
    <property type="component" value="Chromosome 12"/>
</dbReference>
<gene>
    <name evidence="4" type="primary">LOC104733608</name>
</gene>
<dbReference type="SMART" id="SM01416">
    <property type="entry name" value="Ribosomal_L19e"/>
    <property type="match status" value="1"/>
</dbReference>
<dbReference type="InterPro" id="IPR039547">
    <property type="entry name" value="Ribosomal_eL19"/>
</dbReference>
<keyword evidence="3" id="KW-1185">Reference proteome</keyword>
<name>A0ABM0V685_CAMSA</name>
<keyword evidence="4" id="KW-0687">Ribonucleoprotein</keyword>
<evidence type="ECO:0000256" key="1">
    <source>
        <dbReference type="SAM" id="Coils"/>
    </source>
</evidence>
<dbReference type="InterPro" id="IPR000196">
    <property type="entry name" value="Ribosomal_eL19_dom"/>
</dbReference>
<keyword evidence="4" id="KW-0689">Ribosomal protein</keyword>
<sequence>MVSINFHSRSRAKRKCHHRGYSKNTMEAMDRKMKNLMRRLKMLKRLLKKLCYNKKMEKHVYHDMLMKVKGKVYKNKRVLLESMHKFSRERKFAISCDKPLAQEPEGENAAPASAP</sequence>
<dbReference type="InterPro" id="IPR035970">
    <property type="entry name" value="60S_ribosomal_eL19_sf"/>
</dbReference>
<protein>
    <submittedName>
        <fullName evidence="4">60S ribosomal protein L19-2</fullName>
    </submittedName>
</protein>
<evidence type="ECO:0000259" key="2">
    <source>
        <dbReference type="SMART" id="SM01416"/>
    </source>
</evidence>
<feature type="domain" description="Large ribosomal subunit protein eL19" evidence="2">
    <location>
        <begin position="1"/>
        <end position="87"/>
    </location>
</feature>
<keyword evidence="1" id="KW-0175">Coiled coil</keyword>